<feature type="compositionally biased region" description="Polar residues" evidence="1">
    <location>
        <begin position="218"/>
        <end position="235"/>
    </location>
</feature>
<dbReference type="EMBL" id="CAKMRJ010001112">
    <property type="protein sequence ID" value="CAH1423019.1"/>
    <property type="molecule type" value="Genomic_DNA"/>
</dbReference>
<comment type="caution">
    <text evidence="2">The sequence shown here is derived from an EMBL/GenBank/DDBJ whole genome shotgun (WGS) entry which is preliminary data.</text>
</comment>
<feature type="region of interest" description="Disordered" evidence="1">
    <location>
        <begin position="282"/>
        <end position="302"/>
    </location>
</feature>
<accession>A0AAU9MFX2</accession>
<dbReference type="Proteomes" id="UP001157418">
    <property type="component" value="Unassembled WGS sequence"/>
</dbReference>
<evidence type="ECO:0000256" key="1">
    <source>
        <dbReference type="SAM" id="MobiDB-lite"/>
    </source>
</evidence>
<keyword evidence="3" id="KW-1185">Reference proteome</keyword>
<feature type="region of interest" description="Disordered" evidence="1">
    <location>
        <begin position="218"/>
        <end position="253"/>
    </location>
</feature>
<evidence type="ECO:0000313" key="3">
    <source>
        <dbReference type="Proteomes" id="UP001157418"/>
    </source>
</evidence>
<reference evidence="2 3" key="1">
    <citation type="submission" date="2022-01" db="EMBL/GenBank/DDBJ databases">
        <authorList>
            <person name="Xiong W."/>
            <person name="Schranz E."/>
        </authorList>
    </citation>
    <scope>NUCLEOTIDE SEQUENCE [LARGE SCALE GENOMIC DNA]</scope>
</reference>
<evidence type="ECO:0000313" key="2">
    <source>
        <dbReference type="EMBL" id="CAH1423019.1"/>
    </source>
</evidence>
<organism evidence="2 3">
    <name type="scientific">Lactuca virosa</name>
    <dbReference type="NCBI Taxonomy" id="75947"/>
    <lineage>
        <taxon>Eukaryota</taxon>
        <taxon>Viridiplantae</taxon>
        <taxon>Streptophyta</taxon>
        <taxon>Embryophyta</taxon>
        <taxon>Tracheophyta</taxon>
        <taxon>Spermatophyta</taxon>
        <taxon>Magnoliopsida</taxon>
        <taxon>eudicotyledons</taxon>
        <taxon>Gunneridae</taxon>
        <taxon>Pentapetalae</taxon>
        <taxon>asterids</taxon>
        <taxon>campanulids</taxon>
        <taxon>Asterales</taxon>
        <taxon>Asteraceae</taxon>
        <taxon>Cichorioideae</taxon>
        <taxon>Cichorieae</taxon>
        <taxon>Lactucinae</taxon>
        <taxon>Lactuca</taxon>
    </lineage>
</organism>
<sequence>MKQSRKAAKVAYQGLKELIKFGKFAEVEDTPAASSINVEVAEEHVAPKPKFQFAFEEIEQSILIPEEDVAVTPPIVTERESDIMVQSASPTPEQMDALITELQRTARKPPQTVHVDTEPPSGSDLKTQPTLYSQGSEREEIQGRENVEENGIPSEGAQASRSSFETPGLDISKCKSKLPDSKLVDVVLLQNRVFDLEQSSAEKDLIIGKQYIRIRENITASGSGPTDPASQSSSERATRPAPDANLDTFLSSGPVIAQERREKQIRVKQLKGKMLVMKHSDQNAPAGEFRSSSQTVSDLAPQQPALRVSSGLRSDAEGKALFSSGLRSDVVSGLRSDAEGKALFSSRLRSDAVSGLRSDAEGKALVSFGLQSDAVSRLRSDAEGKALVSSGLRSDAVGKAQ</sequence>
<gene>
    <name evidence="2" type="ORF">LVIROSA_LOCUS10315</name>
</gene>
<feature type="compositionally biased region" description="Basic and acidic residues" evidence="1">
    <location>
        <begin position="136"/>
        <end position="147"/>
    </location>
</feature>
<feature type="compositionally biased region" description="Polar residues" evidence="1">
    <location>
        <begin position="124"/>
        <end position="135"/>
    </location>
</feature>
<feature type="region of interest" description="Disordered" evidence="1">
    <location>
        <begin position="105"/>
        <end position="175"/>
    </location>
</feature>
<dbReference type="AlphaFoldDB" id="A0AAU9MFX2"/>
<protein>
    <submittedName>
        <fullName evidence="2">Uncharacterized protein</fullName>
    </submittedName>
</protein>
<proteinExistence type="predicted"/>
<name>A0AAU9MFX2_9ASTR</name>